<reference evidence="2" key="2">
    <citation type="submission" date="2015-06" db="UniProtKB">
        <authorList>
            <consortium name="EnsemblMetazoa"/>
        </authorList>
    </citation>
    <scope>IDENTIFICATION</scope>
</reference>
<evidence type="ECO:0000313" key="2">
    <source>
        <dbReference type="EnsemblMetazoa" id="tetur12g01670.1"/>
    </source>
</evidence>
<dbReference type="AlphaFoldDB" id="T1KIK3"/>
<protein>
    <recommendedName>
        <fullName evidence="4">Gustatory receptor</fullName>
    </recommendedName>
</protein>
<feature type="transmembrane region" description="Helical" evidence="1">
    <location>
        <begin position="127"/>
        <end position="152"/>
    </location>
</feature>
<proteinExistence type="predicted"/>
<dbReference type="EnsemblMetazoa" id="tetur12g01670.1">
    <property type="protein sequence ID" value="tetur12g01670.1"/>
    <property type="gene ID" value="tetur12g01670"/>
</dbReference>
<dbReference type="EMBL" id="CAEY01000114">
    <property type="status" value="NOT_ANNOTATED_CDS"/>
    <property type="molecule type" value="Genomic_DNA"/>
</dbReference>
<keyword evidence="1" id="KW-0812">Transmembrane</keyword>
<evidence type="ECO:0008006" key="4">
    <source>
        <dbReference type="Google" id="ProtNLM"/>
    </source>
</evidence>
<feature type="transmembrane region" description="Helical" evidence="1">
    <location>
        <begin position="337"/>
        <end position="366"/>
    </location>
</feature>
<keyword evidence="3" id="KW-1185">Reference proteome</keyword>
<accession>T1KIK3</accession>
<feature type="transmembrane region" description="Helical" evidence="1">
    <location>
        <begin position="281"/>
        <end position="303"/>
    </location>
</feature>
<sequence>MILMKVLQYWIRSDEPTNFPAITVDSIASRLILKVSSTSRTMEKCFFAFTMILLYFRYLIKLCGISLDAVFTVDANTILYFLCQISLFSLFYQKYNHTFVEKVHDLWNELQIELDYETRKYFWTHKVFYYSVTVFSKICTLIYDLGNVYYYWPYKDSDSLQSPFDYWTWVMRVPIIYSYYICHDFILCDLSIAAQTAIQNIESQLKRLYKESLKDERALHFTIIHDLRIKYLQTHRLVNKMNELMSPCLLVFLIIFTNYFIRMFYLILFVQQSRFVQMYQLSGCIGSFILIITIIHLTAQVYLKSQRLLMAAYKLSLKTDYLKVLNEITLFVNCNEIAFSLGGICMITSSAITTFFSILATLIIAIPSFG</sequence>
<dbReference type="HOGENOM" id="CLU_742543_0_0_1"/>
<keyword evidence="1" id="KW-1133">Transmembrane helix</keyword>
<name>T1KIK3_TETUR</name>
<keyword evidence="1" id="KW-0472">Membrane</keyword>
<reference evidence="3" key="1">
    <citation type="submission" date="2011-08" db="EMBL/GenBank/DDBJ databases">
        <authorList>
            <person name="Rombauts S."/>
        </authorList>
    </citation>
    <scope>NUCLEOTIDE SEQUENCE</scope>
    <source>
        <strain evidence="3">London</strain>
    </source>
</reference>
<evidence type="ECO:0000256" key="1">
    <source>
        <dbReference type="SAM" id="Phobius"/>
    </source>
</evidence>
<dbReference type="Proteomes" id="UP000015104">
    <property type="component" value="Unassembled WGS sequence"/>
</dbReference>
<feature type="transmembrane region" description="Helical" evidence="1">
    <location>
        <begin position="73"/>
        <end position="92"/>
    </location>
</feature>
<organism evidence="2 3">
    <name type="scientific">Tetranychus urticae</name>
    <name type="common">Two-spotted spider mite</name>
    <dbReference type="NCBI Taxonomy" id="32264"/>
    <lineage>
        <taxon>Eukaryota</taxon>
        <taxon>Metazoa</taxon>
        <taxon>Ecdysozoa</taxon>
        <taxon>Arthropoda</taxon>
        <taxon>Chelicerata</taxon>
        <taxon>Arachnida</taxon>
        <taxon>Acari</taxon>
        <taxon>Acariformes</taxon>
        <taxon>Trombidiformes</taxon>
        <taxon>Prostigmata</taxon>
        <taxon>Eleutherengona</taxon>
        <taxon>Raphignathae</taxon>
        <taxon>Tetranychoidea</taxon>
        <taxon>Tetranychidae</taxon>
        <taxon>Tetranychus</taxon>
    </lineage>
</organism>
<evidence type="ECO:0000313" key="3">
    <source>
        <dbReference type="Proteomes" id="UP000015104"/>
    </source>
</evidence>
<feature type="transmembrane region" description="Helical" evidence="1">
    <location>
        <begin position="244"/>
        <end position="269"/>
    </location>
</feature>
<feature type="transmembrane region" description="Helical" evidence="1">
    <location>
        <begin position="46"/>
        <end position="67"/>
    </location>
</feature>